<feature type="region of interest" description="Disordered" evidence="1">
    <location>
        <begin position="1"/>
        <end position="30"/>
    </location>
</feature>
<evidence type="ECO:0000313" key="3">
    <source>
        <dbReference type="Proteomes" id="UP000258997"/>
    </source>
</evidence>
<reference evidence="2 3" key="1">
    <citation type="submission" date="2018-07" db="EMBL/GenBank/DDBJ databases">
        <title>Giant CbK-like Caulobacter bacteriophages have genetically divergent genomes.</title>
        <authorList>
            <person name="Wilson K.M."/>
            <person name="Ely B."/>
        </authorList>
    </citation>
    <scope>NUCLEOTIDE SEQUENCE [LARGE SCALE GENOMIC DNA]</scope>
</reference>
<name>A0A385E915_9CAUD</name>
<keyword evidence="3" id="KW-1185">Reference proteome</keyword>
<dbReference type="EMBL" id="MH588544">
    <property type="protein sequence ID" value="AXQ68341.1"/>
    <property type="molecule type" value="Genomic_DNA"/>
</dbReference>
<organism evidence="2 3">
    <name type="scientific">Caulobacter phage CcrBL10</name>
    <dbReference type="NCBI Taxonomy" id="2283269"/>
    <lineage>
        <taxon>Viruses</taxon>
        <taxon>Duplodnaviria</taxon>
        <taxon>Heunggongvirae</taxon>
        <taxon>Uroviricota</taxon>
        <taxon>Caudoviricetes</taxon>
        <taxon>Jeanschmidtviridae</taxon>
        <taxon>Poindextervirus</taxon>
        <taxon>Poindextervirus BL10</taxon>
    </lineage>
</organism>
<evidence type="ECO:0000313" key="2">
    <source>
        <dbReference type="EMBL" id="AXQ68341.1"/>
    </source>
</evidence>
<evidence type="ECO:0000256" key="1">
    <source>
        <dbReference type="SAM" id="MobiDB-lite"/>
    </source>
</evidence>
<accession>A0A385E915</accession>
<gene>
    <name evidence="2" type="ORF">CcrBL10_gp137c</name>
</gene>
<feature type="compositionally biased region" description="Basic and acidic residues" evidence="1">
    <location>
        <begin position="1"/>
        <end position="26"/>
    </location>
</feature>
<protein>
    <submittedName>
        <fullName evidence="2">Uncharacterized protein</fullName>
    </submittedName>
</protein>
<proteinExistence type="predicted"/>
<sequence>MRREQRGEEIKGVGHEACRDGGERRGSSSLLSRQVSRFMTVVADDVFRGSP</sequence>
<dbReference type="Proteomes" id="UP000258997">
    <property type="component" value="Segment"/>
</dbReference>